<dbReference type="AlphaFoldDB" id="A0A3P8L216"/>
<keyword evidence="1" id="KW-1133">Transmembrane helix</keyword>
<accession>A0A3P8L216</accession>
<organism evidence="2 3">
    <name type="scientific">Schistosoma mattheei</name>
    <dbReference type="NCBI Taxonomy" id="31246"/>
    <lineage>
        <taxon>Eukaryota</taxon>
        <taxon>Metazoa</taxon>
        <taxon>Spiralia</taxon>
        <taxon>Lophotrochozoa</taxon>
        <taxon>Platyhelminthes</taxon>
        <taxon>Trematoda</taxon>
        <taxon>Digenea</taxon>
        <taxon>Strigeidida</taxon>
        <taxon>Schistosomatoidea</taxon>
        <taxon>Schistosomatidae</taxon>
        <taxon>Schistosoma</taxon>
    </lineage>
</organism>
<keyword evidence="3" id="KW-1185">Reference proteome</keyword>
<evidence type="ECO:0000313" key="3">
    <source>
        <dbReference type="Proteomes" id="UP000269396"/>
    </source>
</evidence>
<dbReference type="EMBL" id="UZAL01054040">
    <property type="protein sequence ID" value="VDP88389.1"/>
    <property type="molecule type" value="Genomic_DNA"/>
</dbReference>
<dbReference type="Proteomes" id="UP000269396">
    <property type="component" value="Unassembled WGS sequence"/>
</dbReference>
<proteinExistence type="predicted"/>
<keyword evidence="1" id="KW-0812">Transmembrane</keyword>
<name>A0A3P8L216_9TREM</name>
<dbReference type="Gene3D" id="3.30.870.10">
    <property type="entry name" value="Endonuclease Chain A"/>
    <property type="match status" value="1"/>
</dbReference>
<gene>
    <name evidence="2" type="ORF">SMTD_LOCUS22758</name>
</gene>
<keyword evidence="1" id="KW-0472">Membrane</keyword>
<feature type="transmembrane region" description="Helical" evidence="1">
    <location>
        <begin position="103"/>
        <end position="121"/>
    </location>
</feature>
<sequence>MNPINKSINDTYIIPLLQYGYCNIQYEKKFMQSLFQYVTSSSSPSSSSSLSDLIHHESFKLFLASGYFNLTKLYEKLIFNMLNSTINTPIHLLCASPMVNENILFLFLFLYYISISLYCHIESYLVIYSFSVTSFIHK</sequence>
<evidence type="ECO:0000256" key="1">
    <source>
        <dbReference type="SAM" id="Phobius"/>
    </source>
</evidence>
<evidence type="ECO:0000313" key="2">
    <source>
        <dbReference type="EMBL" id="VDP88389.1"/>
    </source>
</evidence>
<protein>
    <submittedName>
        <fullName evidence="2">Uncharacterized protein</fullName>
    </submittedName>
</protein>
<reference evidence="2 3" key="1">
    <citation type="submission" date="2018-11" db="EMBL/GenBank/DDBJ databases">
        <authorList>
            <consortium name="Pathogen Informatics"/>
        </authorList>
    </citation>
    <scope>NUCLEOTIDE SEQUENCE [LARGE SCALE GENOMIC DNA]</scope>
    <source>
        <strain>Denwood</strain>
        <strain evidence="3">Zambia</strain>
    </source>
</reference>